<dbReference type="InterPro" id="IPR050624">
    <property type="entry name" value="HTH-type_Tx_Regulator"/>
</dbReference>
<dbReference type="GO" id="GO:0003677">
    <property type="term" value="F:DNA binding"/>
    <property type="evidence" value="ECO:0007669"/>
    <property type="project" value="UniProtKB-UniRule"/>
</dbReference>
<protein>
    <recommendedName>
        <fullName evidence="3">HTH tetR-type domain-containing protein</fullName>
    </recommendedName>
</protein>
<keyword evidence="1 2" id="KW-0238">DNA-binding</keyword>
<feature type="DNA-binding region" description="H-T-H motif" evidence="2">
    <location>
        <begin position="32"/>
        <end position="51"/>
    </location>
</feature>
<organism evidence="4 5">
    <name type="scientific">Ligilactobacillus equi DSM 15833 = JCM 10991</name>
    <dbReference type="NCBI Taxonomy" id="1423740"/>
    <lineage>
        <taxon>Bacteria</taxon>
        <taxon>Bacillati</taxon>
        <taxon>Bacillota</taxon>
        <taxon>Bacilli</taxon>
        <taxon>Lactobacillales</taxon>
        <taxon>Lactobacillaceae</taxon>
        <taxon>Ligilactobacillus</taxon>
    </lineage>
</organism>
<dbReference type="SUPFAM" id="SSF46689">
    <property type="entry name" value="Homeodomain-like"/>
    <property type="match status" value="1"/>
</dbReference>
<dbReference type="EMBL" id="AZFH01000011">
    <property type="protein sequence ID" value="KRL83300.1"/>
    <property type="molecule type" value="Genomic_DNA"/>
</dbReference>
<evidence type="ECO:0000313" key="4">
    <source>
        <dbReference type="EMBL" id="KRL83300.1"/>
    </source>
</evidence>
<dbReference type="PANTHER" id="PTHR43479:SF7">
    <property type="entry name" value="TETR-FAMILY TRANSCRIPTIONAL REGULATOR"/>
    <property type="match status" value="1"/>
</dbReference>
<dbReference type="InterPro" id="IPR001647">
    <property type="entry name" value="HTH_TetR"/>
</dbReference>
<evidence type="ECO:0000256" key="2">
    <source>
        <dbReference type="PROSITE-ProRule" id="PRU00335"/>
    </source>
</evidence>
<dbReference type="InterPro" id="IPR009057">
    <property type="entry name" value="Homeodomain-like_sf"/>
</dbReference>
<dbReference type="Gene3D" id="1.10.357.10">
    <property type="entry name" value="Tetracycline Repressor, domain 2"/>
    <property type="match status" value="1"/>
</dbReference>
<dbReference type="RefSeq" id="WP_025020504.1">
    <property type="nucleotide sequence ID" value="NZ_AZFH01000011.1"/>
</dbReference>
<name>A0A0R1TSX1_9LACO</name>
<proteinExistence type="predicted"/>
<dbReference type="PANTHER" id="PTHR43479">
    <property type="entry name" value="ACREF/ENVCD OPERON REPRESSOR-RELATED"/>
    <property type="match status" value="1"/>
</dbReference>
<dbReference type="PROSITE" id="PS50977">
    <property type="entry name" value="HTH_TETR_2"/>
    <property type="match status" value="1"/>
</dbReference>
<comment type="caution">
    <text evidence="4">The sequence shown here is derived from an EMBL/GenBank/DDBJ whole genome shotgun (WGS) entry which is preliminary data.</text>
</comment>
<evidence type="ECO:0000313" key="5">
    <source>
        <dbReference type="Proteomes" id="UP000051048"/>
    </source>
</evidence>
<dbReference type="Proteomes" id="UP000051048">
    <property type="component" value="Unassembled WGS sequence"/>
</dbReference>
<evidence type="ECO:0000256" key="1">
    <source>
        <dbReference type="ARBA" id="ARBA00023125"/>
    </source>
</evidence>
<reference evidence="4 5" key="1">
    <citation type="journal article" date="2015" name="Genome Announc.">
        <title>Expanding the biotechnology potential of lactobacilli through comparative genomics of 213 strains and associated genera.</title>
        <authorList>
            <person name="Sun Z."/>
            <person name="Harris H.M."/>
            <person name="McCann A."/>
            <person name="Guo C."/>
            <person name="Argimon S."/>
            <person name="Zhang W."/>
            <person name="Yang X."/>
            <person name="Jeffery I.B."/>
            <person name="Cooney J.C."/>
            <person name="Kagawa T.F."/>
            <person name="Liu W."/>
            <person name="Song Y."/>
            <person name="Salvetti E."/>
            <person name="Wrobel A."/>
            <person name="Rasinkangas P."/>
            <person name="Parkhill J."/>
            <person name="Rea M.C."/>
            <person name="O'Sullivan O."/>
            <person name="Ritari J."/>
            <person name="Douillard F.P."/>
            <person name="Paul Ross R."/>
            <person name="Yang R."/>
            <person name="Briner A.E."/>
            <person name="Felis G.E."/>
            <person name="de Vos W.M."/>
            <person name="Barrangou R."/>
            <person name="Klaenhammer T.R."/>
            <person name="Caufield P.W."/>
            <person name="Cui Y."/>
            <person name="Zhang H."/>
            <person name="O'Toole P.W."/>
        </authorList>
    </citation>
    <scope>NUCLEOTIDE SEQUENCE [LARGE SCALE GENOMIC DNA]</scope>
    <source>
        <strain evidence="4 5">DSM 15833</strain>
    </source>
</reference>
<dbReference type="AlphaFoldDB" id="A0A0R1TSX1"/>
<gene>
    <name evidence="4" type="ORF">FC36_GL000344</name>
</gene>
<accession>A0A0R1TSX1</accession>
<sequence>MVKTDLRVLKTQMALENAFLELLSEKTLEKISLKELVDHAVVGKGTFYLHYKDLNTFSEKIVTKSLQEYRDSLRLKLTSYQKGKSLLELVLPLEQKYQILLAIPGYKSKFTLTLRQILLEHFVEADFLLGIDLFVENIAGILALLRSGNLPSDLEQIQESLTNYDHFLHKYLF</sequence>
<dbReference type="STRING" id="1423740.FC36_GL000344"/>
<dbReference type="OrthoDB" id="9810250at2"/>
<evidence type="ECO:0000259" key="3">
    <source>
        <dbReference type="PROSITE" id="PS50977"/>
    </source>
</evidence>
<dbReference type="PATRIC" id="fig|1423740.3.peg.368"/>
<feature type="domain" description="HTH tetR-type" evidence="3">
    <location>
        <begin position="9"/>
        <end position="69"/>
    </location>
</feature>